<dbReference type="RefSeq" id="XP_001748020.1">
    <property type="nucleotide sequence ID" value="XM_001747968.1"/>
</dbReference>
<feature type="compositionally biased region" description="Polar residues" evidence="1">
    <location>
        <begin position="1"/>
        <end position="10"/>
    </location>
</feature>
<dbReference type="KEGG" id="mbr:MONBRDRAFT_10259"/>
<evidence type="ECO:0000313" key="3">
    <source>
        <dbReference type="Proteomes" id="UP000001357"/>
    </source>
</evidence>
<dbReference type="GeneID" id="5893278"/>
<keyword evidence="3" id="KW-1185">Reference proteome</keyword>
<organism evidence="2 3">
    <name type="scientific">Monosiga brevicollis</name>
    <name type="common">Choanoflagellate</name>
    <dbReference type="NCBI Taxonomy" id="81824"/>
    <lineage>
        <taxon>Eukaryota</taxon>
        <taxon>Choanoflagellata</taxon>
        <taxon>Craspedida</taxon>
        <taxon>Salpingoecidae</taxon>
        <taxon>Monosiga</taxon>
    </lineage>
</organism>
<dbReference type="Proteomes" id="UP000001357">
    <property type="component" value="Unassembled WGS sequence"/>
</dbReference>
<feature type="compositionally biased region" description="Polar residues" evidence="1">
    <location>
        <begin position="17"/>
        <end position="27"/>
    </location>
</feature>
<proteinExistence type="predicted"/>
<protein>
    <submittedName>
        <fullName evidence="2">Uncharacterized protein</fullName>
    </submittedName>
</protein>
<evidence type="ECO:0000256" key="1">
    <source>
        <dbReference type="SAM" id="MobiDB-lite"/>
    </source>
</evidence>
<reference evidence="2 3" key="1">
    <citation type="journal article" date="2008" name="Nature">
        <title>The genome of the choanoflagellate Monosiga brevicollis and the origin of metazoans.</title>
        <authorList>
            <consortium name="JGI Sequencing"/>
            <person name="King N."/>
            <person name="Westbrook M.J."/>
            <person name="Young S.L."/>
            <person name="Kuo A."/>
            <person name="Abedin M."/>
            <person name="Chapman J."/>
            <person name="Fairclough S."/>
            <person name="Hellsten U."/>
            <person name="Isogai Y."/>
            <person name="Letunic I."/>
            <person name="Marr M."/>
            <person name="Pincus D."/>
            <person name="Putnam N."/>
            <person name="Rokas A."/>
            <person name="Wright K.J."/>
            <person name="Zuzow R."/>
            <person name="Dirks W."/>
            <person name="Good M."/>
            <person name="Goodstein D."/>
            <person name="Lemons D."/>
            <person name="Li W."/>
            <person name="Lyons J.B."/>
            <person name="Morris A."/>
            <person name="Nichols S."/>
            <person name="Richter D.J."/>
            <person name="Salamov A."/>
            <person name="Bork P."/>
            <person name="Lim W.A."/>
            <person name="Manning G."/>
            <person name="Miller W.T."/>
            <person name="McGinnis W."/>
            <person name="Shapiro H."/>
            <person name="Tjian R."/>
            <person name="Grigoriev I.V."/>
            <person name="Rokhsar D."/>
        </authorList>
    </citation>
    <scope>NUCLEOTIDE SEQUENCE [LARGE SCALE GENOMIC DNA]</scope>
    <source>
        <strain evidence="3">MX1 / ATCC 50154</strain>
    </source>
</reference>
<dbReference type="EMBL" id="CH991561">
    <property type="protein sequence ID" value="EDQ87077.1"/>
    <property type="molecule type" value="Genomic_DNA"/>
</dbReference>
<name>A9V5P4_MONBE</name>
<dbReference type="InParanoid" id="A9V5P4"/>
<gene>
    <name evidence="2" type="ORF">MONBRDRAFT_10259</name>
</gene>
<feature type="region of interest" description="Disordered" evidence="1">
    <location>
        <begin position="1"/>
        <end position="28"/>
    </location>
</feature>
<dbReference type="AlphaFoldDB" id="A9V5P4"/>
<sequence length="133" mass="14732">MTHETMTQTGRAVAKASQGTSTTSKNAEISVIDMAYKIRIRVARQSQVEAHLTSIAEQPTKSNKSNLAARFVATLKRKTFRQKNDSQPGSCKTPPLSPRSRRRMINTTLTSSLRRTLMESPNAQSGRQDTVLV</sequence>
<accession>A9V5P4</accession>
<evidence type="ECO:0000313" key="2">
    <source>
        <dbReference type="EMBL" id="EDQ87077.1"/>
    </source>
</evidence>
<feature type="region of interest" description="Disordered" evidence="1">
    <location>
        <begin position="79"/>
        <end position="105"/>
    </location>
</feature>